<dbReference type="OrthoDB" id="9770340at2"/>
<evidence type="ECO:0000313" key="2">
    <source>
        <dbReference type="EMBL" id="TWT58936.1"/>
    </source>
</evidence>
<dbReference type="RefSeq" id="WP_146509665.1">
    <property type="nucleotide sequence ID" value="NZ_SIHI01000001.1"/>
</dbReference>
<evidence type="ECO:0000259" key="1">
    <source>
        <dbReference type="Pfam" id="PF03235"/>
    </source>
</evidence>
<evidence type="ECO:0000313" key="3">
    <source>
        <dbReference type="Proteomes" id="UP000317243"/>
    </source>
</evidence>
<dbReference type="InterPro" id="IPR004919">
    <property type="entry name" value="GmrSD_N"/>
</dbReference>
<gene>
    <name evidence="2" type="ORF">KOR42_23230</name>
</gene>
<proteinExistence type="predicted"/>
<sequence length="167" mass="19138">MGRLERLKLQQTNRPIDCLSHWVREDALYLDPPYQRGEVWGLKRKTNFVYSVLIGVPIPSLIVNDRMGANWPDDYRMAVIDGKQRITTLLGFLSGTFSVPGEWFGDEREEARFPELSIVSQRVFKNIPIPVSEGRLPTLEDEEEVFRLVNFGGLRQGETDLNEEGEG</sequence>
<reference evidence="2 3" key="1">
    <citation type="submission" date="2019-02" db="EMBL/GenBank/DDBJ databases">
        <title>Deep-cultivation of Planctomycetes and their phenomic and genomic characterization uncovers novel biology.</title>
        <authorList>
            <person name="Wiegand S."/>
            <person name="Jogler M."/>
            <person name="Boedeker C."/>
            <person name="Pinto D."/>
            <person name="Vollmers J."/>
            <person name="Rivas-Marin E."/>
            <person name="Kohn T."/>
            <person name="Peeters S.H."/>
            <person name="Heuer A."/>
            <person name="Rast P."/>
            <person name="Oberbeckmann S."/>
            <person name="Bunk B."/>
            <person name="Jeske O."/>
            <person name="Meyerdierks A."/>
            <person name="Storesund J.E."/>
            <person name="Kallscheuer N."/>
            <person name="Luecker S."/>
            <person name="Lage O.M."/>
            <person name="Pohl T."/>
            <person name="Merkel B.J."/>
            <person name="Hornburger P."/>
            <person name="Mueller R.-W."/>
            <person name="Bruemmer F."/>
            <person name="Labrenz M."/>
            <person name="Spormann A.M."/>
            <person name="Op Den Camp H."/>
            <person name="Overmann J."/>
            <person name="Amann R."/>
            <person name="Jetten M.S.M."/>
            <person name="Mascher T."/>
            <person name="Medema M.H."/>
            <person name="Devos D.P."/>
            <person name="Kaster A.-K."/>
            <person name="Ovreas L."/>
            <person name="Rohde M."/>
            <person name="Galperin M.Y."/>
            <person name="Jogler C."/>
        </authorList>
    </citation>
    <scope>NUCLEOTIDE SEQUENCE [LARGE SCALE GENOMIC DNA]</scope>
    <source>
        <strain evidence="2 3">KOR42</strain>
    </source>
</reference>
<organism evidence="2 3">
    <name type="scientific">Thalassoglobus neptunius</name>
    <dbReference type="NCBI Taxonomy" id="1938619"/>
    <lineage>
        <taxon>Bacteria</taxon>
        <taxon>Pseudomonadati</taxon>
        <taxon>Planctomycetota</taxon>
        <taxon>Planctomycetia</taxon>
        <taxon>Planctomycetales</taxon>
        <taxon>Planctomycetaceae</taxon>
        <taxon>Thalassoglobus</taxon>
    </lineage>
</organism>
<name>A0A5C5X7B6_9PLAN</name>
<dbReference type="PANTHER" id="PTHR39639">
    <property type="entry name" value="CHROMOSOME 16, WHOLE GENOME SHOTGUN SEQUENCE"/>
    <property type="match status" value="1"/>
</dbReference>
<dbReference type="EMBL" id="SIHI01000001">
    <property type="protein sequence ID" value="TWT58936.1"/>
    <property type="molecule type" value="Genomic_DNA"/>
</dbReference>
<keyword evidence="3" id="KW-1185">Reference proteome</keyword>
<feature type="domain" description="GmrSD restriction endonucleases N-terminal" evidence="1">
    <location>
        <begin position="26"/>
        <end position="112"/>
    </location>
</feature>
<dbReference type="PANTHER" id="PTHR39639:SF1">
    <property type="entry name" value="DUF262 DOMAIN-CONTAINING PROTEIN"/>
    <property type="match status" value="1"/>
</dbReference>
<comment type="caution">
    <text evidence="2">The sequence shown here is derived from an EMBL/GenBank/DDBJ whole genome shotgun (WGS) entry which is preliminary data.</text>
</comment>
<dbReference type="Proteomes" id="UP000317243">
    <property type="component" value="Unassembled WGS sequence"/>
</dbReference>
<accession>A0A5C5X7B6</accession>
<protein>
    <recommendedName>
        <fullName evidence="1">GmrSD restriction endonucleases N-terminal domain-containing protein</fullName>
    </recommendedName>
</protein>
<dbReference type="Pfam" id="PF03235">
    <property type="entry name" value="GmrSD_N"/>
    <property type="match status" value="1"/>
</dbReference>
<dbReference type="AlphaFoldDB" id="A0A5C5X7B6"/>